<gene>
    <name evidence="2" type="ORF">D0Z07_7656</name>
</gene>
<name>A0A9P7AU58_9HELO</name>
<sequence length="668" mass="73281">MPNWKSYESSVRLLSAIIAAHPGLKLNYDEVSKYLGGGSNYKQVWDRMSRINKHAKTLRDAVDHGQDPMTVELNDTAQGGKPKPSDSTHSGEAISARFGGDCTMSAIENRFRRIKSDAKLINDALAHGTDPILLPIGGDDAARPKKSNETAKFCGEGVKPKSIMNYYQSYIKAEVNMIKEKVENGQVLLFPDGNGQIDNPFRTSSITRFHFVKLFIAAYSIKALAKVVEIAKFYGDGANKKAIQNFLFKHYKFEISMIKDDVENGREPSEPGAKEIQKHMGEDITVPALRWQFTVSIRPDAKRLQEARAAGIDCQTIVLNGPGNAIRTNFGSDVTAGALQVAVCREITPKVKLIKATVAAGGDPKDLNLVGDFKSNDLHRYFGSDVSINALQIAMRRHINPKIKALRDHVAAGGDAKDFVLDGDVSTQGRSFDIWFLAQHIFQELTIYGINFLLGLATHMGSDVTADQLKWQFRRYKAGAKLQQAAVTAGRDPKDVNVDVNVKGEVSAPSSSAIAGSYQQGASGKAISTRFERMRKEPCWDLTINTSAGDGSKSTPNKRTPNKAKGTPSEKMKTDVGSDSDAGDFFTPSKKASIKKVQAGRVSKTKSTPRSKSVKSYAEEEDDEEEDGLAVKDEAEEMTFDSNSNHDAYEHDNGYTEVGQNFYDIDEA</sequence>
<feature type="compositionally biased region" description="Basic residues" evidence="1">
    <location>
        <begin position="603"/>
        <end position="613"/>
    </location>
</feature>
<feature type="region of interest" description="Disordered" evidence="1">
    <location>
        <begin position="60"/>
        <end position="94"/>
    </location>
</feature>
<feature type="region of interest" description="Disordered" evidence="1">
    <location>
        <begin position="542"/>
        <end position="668"/>
    </location>
</feature>
<dbReference type="AlphaFoldDB" id="A0A9P7AU58"/>
<proteinExistence type="predicted"/>
<keyword evidence="3" id="KW-1185">Reference proteome</keyword>
<dbReference type="EMBL" id="VNKQ01000015">
    <property type="protein sequence ID" value="KAG0646543.1"/>
    <property type="molecule type" value="Genomic_DNA"/>
</dbReference>
<protein>
    <submittedName>
        <fullName evidence="2">Uncharacterized protein</fullName>
    </submittedName>
</protein>
<dbReference type="Proteomes" id="UP000785200">
    <property type="component" value="Unassembled WGS sequence"/>
</dbReference>
<organism evidence="2 3">
    <name type="scientific">Hyphodiscus hymeniophilus</name>
    <dbReference type="NCBI Taxonomy" id="353542"/>
    <lineage>
        <taxon>Eukaryota</taxon>
        <taxon>Fungi</taxon>
        <taxon>Dikarya</taxon>
        <taxon>Ascomycota</taxon>
        <taxon>Pezizomycotina</taxon>
        <taxon>Leotiomycetes</taxon>
        <taxon>Helotiales</taxon>
        <taxon>Hyphodiscaceae</taxon>
        <taxon>Hyphodiscus</taxon>
    </lineage>
</organism>
<evidence type="ECO:0000313" key="3">
    <source>
        <dbReference type="Proteomes" id="UP000785200"/>
    </source>
</evidence>
<feature type="compositionally biased region" description="Acidic residues" evidence="1">
    <location>
        <begin position="619"/>
        <end position="639"/>
    </location>
</feature>
<evidence type="ECO:0000256" key="1">
    <source>
        <dbReference type="SAM" id="MobiDB-lite"/>
    </source>
</evidence>
<reference evidence="2" key="1">
    <citation type="submission" date="2019-07" db="EMBL/GenBank/DDBJ databases">
        <title>Hyphodiscus hymeniophilus genome sequencing and assembly.</title>
        <authorList>
            <person name="Kramer G."/>
            <person name="Nodwell J."/>
        </authorList>
    </citation>
    <scope>NUCLEOTIDE SEQUENCE</scope>
    <source>
        <strain evidence="2">ATCC 34498</strain>
    </source>
</reference>
<evidence type="ECO:0000313" key="2">
    <source>
        <dbReference type="EMBL" id="KAG0646543.1"/>
    </source>
</evidence>
<comment type="caution">
    <text evidence="2">The sequence shown here is derived from an EMBL/GenBank/DDBJ whole genome shotgun (WGS) entry which is preliminary data.</text>
</comment>
<feature type="compositionally biased region" description="Polar residues" evidence="1">
    <location>
        <begin position="543"/>
        <end position="559"/>
    </location>
</feature>
<accession>A0A9P7AU58</accession>
<dbReference type="OrthoDB" id="4828117at2759"/>